<evidence type="ECO:0000313" key="5">
    <source>
        <dbReference type="Proteomes" id="UP000184073"/>
    </source>
</evidence>
<dbReference type="InterPro" id="IPR013785">
    <property type="entry name" value="Aldolase_TIM"/>
</dbReference>
<proteinExistence type="predicted"/>
<feature type="region of interest" description="Disordered" evidence="3">
    <location>
        <begin position="381"/>
        <end position="401"/>
    </location>
</feature>
<dbReference type="Gene3D" id="3.20.20.70">
    <property type="entry name" value="Aldolase class I"/>
    <property type="match status" value="1"/>
</dbReference>
<dbReference type="AlphaFoldDB" id="A0A1L9P6H5"/>
<dbReference type="VEuPathDB" id="FungiDB:ASPVEDRAFT_121997"/>
<dbReference type="GO" id="GO:0006222">
    <property type="term" value="P:UMP biosynthetic process"/>
    <property type="evidence" value="ECO:0007669"/>
    <property type="project" value="TreeGrafter"/>
</dbReference>
<evidence type="ECO:0000313" key="4">
    <source>
        <dbReference type="EMBL" id="OJI97127.1"/>
    </source>
</evidence>
<keyword evidence="2" id="KW-0665">Pyrimidine biosynthesis</keyword>
<accession>A0A1L9P6H5</accession>
<dbReference type="RefSeq" id="XP_040662890.1">
    <property type="nucleotide sequence ID" value="XM_040805943.1"/>
</dbReference>
<dbReference type="GeneID" id="63721454"/>
<dbReference type="Proteomes" id="UP000184073">
    <property type="component" value="Unassembled WGS sequence"/>
</dbReference>
<reference evidence="5" key="1">
    <citation type="journal article" date="2017" name="Genome Biol.">
        <title>Comparative genomics reveals high biological diversity and specific adaptations in the industrially and medically important fungal genus Aspergillus.</title>
        <authorList>
            <person name="de Vries R.P."/>
            <person name="Riley R."/>
            <person name="Wiebenga A."/>
            <person name="Aguilar-Osorio G."/>
            <person name="Amillis S."/>
            <person name="Uchima C.A."/>
            <person name="Anderluh G."/>
            <person name="Asadollahi M."/>
            <person name="Askin M."/>
            <person name="Barry K."/>
            <person name="Battaglia E."/>
            <person name="Bayram O."/>
            <person name="Benocci T."/>
            <person name="Braus-Stromeyer S.A."/>
            <person name="Caldana C."/>
            <person name="Canovas D."/>
            <person name="Cerqueira G.C."/>
            <person name="Chen F."/>
            <person name="Chen W."/>
            <person name="Choi C."/>
            <person name="Clum A."/>
            <person name="Dos Santos R.A."/>
            <person name="Damasio A.R."/>
            <person name="Diallinas G."/>
            <person name="Emri T."/>
            <person name="Fekete E."/>
            <person name="Flipphi M."/>
            <person name="Freyberg S."/>
            <person name="Gallo A."/>
            <person name="Gournas C."/>
            <person name="Habgood R."/>
            <person name="Hainaut M."/>
            <person name="Harispe M.L."/>
            <person name="Henrissat B."/>
            <person name="Hilden K.S."/>
            <person name="Hope R."/>
            <person name="Hossain A."/>
            <person name="Karabika E."/>
            <person name="Karaffa L."/>
            <person name="Karanyi Z."/>
            <person name="Krasevec N."/>
            <person name="Kuo A."/>
            <person name="Kusch H."/>
            <person name="LaButti K."/>
            <person name="Lagendijk E.L."/>
            <person name="Lapidus A."/>
            <person name="Levasseur A."/>
            <person name="Lindquist E."/>
            <person name="Lipzen A."/>
            <person name="Logrieco A.F."/>
            <person name="MacCabe A."/>
            <person name="Maekelae M.R."/>
            <person name="Malavazi I."/>
            <person name="Melin P."/>
            <person name="Meyer V."/>
            <person name="Mielnichuk N."/>
            <person name="Miskei M."/>
            <person name="Molnar A.P."/>
            <person name="Mule G."/>
            <person name="Ngan C.Y."/>
            <person name="Orejas M."/>
            <person name="Orosz E."/>
            <person name="Ouedraogo J.P."/>
            <person name="Overkamp K.M."/>
            <person name="Park H.-S."/>
            <person name="Perrone G."/>
            <person name="Piumi F."/>
            <person name="Punt P.J."/>
            <person name="Ram A.F."/>
            <person name="Ramon A."/>
            <person name="Rauscher S."/>
            <person name="Record E."/>
            <person name="Riano-Pachon D.M."/>
            <person name="Robert V."/>
            <person name="Roehrig J."/>
            <person name="Ruller R."/>
            <person name="Salamov A."/>
            <person name="Salih N.S."/>
            <person name="Samson R.A."/>
            <person name="Sandor E."/>
            <person name="Sanguinetti M."/>
            <person name="Schuetze T."/>
            <person name="Sepcic K."/>
            <person name="Shelest E."/>
            <person name="Sherlock G."/>
            <person name="Sophianopoulou V."/>
            <person name="Squina F.M."/>
            <person name="Sun H."/>
            <person name="Susca A."/>
            <person name="Todd R.B."/>
            <person name="Tsang A."/>
            <person name="Unkles S.E."/>
            <person name="van de Wiele N."/>
            <person name="van Rossen-Uffink D."/>
            <person name="Oliveira J.V."/>
            <person name="Vesth T.C."/>
            <person name="Visser J."/>
            <person name="Yu J.-H."/>
            <person name="Zhou M."/>
            <person name="Andersen M.R."/>
            <person name="Archer D.B."/>
            <person name="Baker S.E."/>
            <person name="Benoit I."/>
            <person name="Brakhage A.A."/>
            <person name="Braus G.H."/>
            <person name="Fischer R."/>
            <person name="Frisvad J.C."/>
            <person name="Goldman G.H."/>
            <person name="Houbraken J."/>
            <person name="Oakley B."/>
            <person name="Pocsi I."/>
            <person name="Scazzocchio C."/>
            <person name="Seiboth B."/>
            <person name="vanKuyk P.A."/>
            <person name="Wortman J."/>
            <person name="Dyer P.S."/>
            <person name="Grigoriev I.V."/>
        </authorList>
    </citation>
    <scope>NUCLEOTIDE SEQUENCE [LARGE SCALE GENOMIC DNA]</scope>
    <source>
        <strain evidence="5">CBS 583.65</strain>
    </source>
</reference>
<keyword evidence="5" id="KW-1185">Reference proteome</keyword>
<evidence type="ECO:0000256" key="2">
    <source>
        <dbReference type="ARBA" id="ARBA00022975"/>
    </source>
</evidence>
<dbReference type="GO" id="GO:0004588">
    <property type="term" value="F:orotate phosphoribosyltransferase activity"/>
    <property type="evidence" value="ECO:0007669"/>
    <property type="project" value="TreeGrafter"/>
</dbReference>
<sequence>MDSSNLGSPALPGNRLIAYIRSLAEAKKGLPYGLPVCVAPSHTVTSTDALLRLASLVGPYISVLQVHADVIDDWSEDTIRQLTLLAKKYAFLIWEGGRILNSTIGVVGRQKAESREVRNVLVDLIRKKYTKGVVKPASWANVSTAWASGIPIDNQAADILIPTLKAAAREAVADAVQTIRTEITVDSASDRPSHAHSSSTVEPNGTLNHQRLPSNYAVEESSSSNSLELPPRKASTISLTQTITQHTEDSSDALNEAEAEEVWDFGAAPPPATDAELPSPPSLARGVVLCLPSCTDTVFNPEYRKSCMAAAYANQDFVLGFVCGEPWHIVSQNDEEILDIDALTGVSTLNEKPRRSHNLDEAHDTPPQSAALFSMMPHKLSSQNEQQLVGTPSEASELPPDDLNPLAYRLYSLVRQGVRARDAVASQRAAATSQQGTKASSRRPNIIHIPVVSLP</sequence>
<dbReference type="PANTHER" id="PTHR19278:SF9">
    <property type="entry name" value="URIDINE 5'-MONOPHOSPHATE SYNTHASE"/>
    <property type="match status" value="1"/>
</dbReference>
<comment type="pathway">
    <text evidence="1">Pyrimidine metabolism; UMP biosynthesis via de novo pathway.</text>
</comment>
<evidence type="ECO:0000256" key="1">
    <source>
        <dbReference type="ARBA" id="ARBA00004725"/>
    </source>
</evidence>
<dbReference type="STRING" id="1036611.A0A1L9P6H5"/>
<feature type="compositionally biased region" description="Polar residues" evidence="3">
    <location>
        <begin position="381"/>
        <end position="394"/>
    </location>
</feature>
<name>A0A1L9P6H5_ASPVE</name>
<dbReference type="PANTHER" id="PTHR19278">
    <property type="entry name" value="OROTATE PHOSPHORIBOSYLTRANSFERASE"/>
    <property type="match status" value="1"/>
</dbReference>
<protein>
    <submittedName>
        <fullName evidence="4">Uncharacterized protein</fullName>
    </submittedName>
</protein>
<dbReference type="EMBL" id="KV878125">
    <property type="protein sequence ID" value="OJI97127.1"/>
    <property type="molecule type" value="Genomic_DNA"/>
</dbReference>
<dbReference type="GO" id="GO:0019856">
    <property type="term" value="P:pyrimidine nucleobase biosynthetic process"/>
    <property type="evidence" value="ECO:0007669"/>
    <property type="project" value="TreeGrafter"/>
</dbReference>
<feature type="region of interest" description="Disordered" evidence="3">
    <location>
        <begin position="184"/>
        <end position="210"/>
    </location>
</feature>
<feature type="compositionally biased region" description="Polar residues" evidence="3">
    <location>
        <begin position="195"/>
        <end position="210"/>
    </location>
</feature>
<gene>
    <name evidence="4" type="ORF">ASPVEDRAFT_121997</name>
</gene>
<organism evidence="4 5">
    <name type="scientific">Aspergillus versicolor CBS 583.65</name>
    <dbReference type="NCBI Taxonomy" id="1036611"/>
    <lineage>
        <taxon>Eukaryota</taxon>
        <taxon>Fungi</taxon>
        <taxon>Dikarya</taxon>
        <taxon>Ascomycota</taxon>
        <taxon>Pezizomycotina</taxon>
        <taxon>Eurotiomycetes</taxon>
        <taxon>Eurotiomycetidae</taxon>
        <taxon>Eurotiales</taxon>
        <taxon>Aspergillaceae</taxon>
        <taxon>Aspergillus</taxon>
        <taxon>Aspergillus subgen. Nidulantes</taxon>
    </lineage>
</organism>
<dbReference type="GO" id="GO:0004590">
    <property type="term" value="F:orotidine-5'-phosphate decarboxylase activity"/>
    <property type="evidence" value="ECO:0007669"/>
    <property type="project" value="TreeGrafter"/>
</dbReference>
<evidence type="ECO:0000256" key="3">
    <source>
        <dbReference type="SAM" id="MobiDB-lite"/>
    </source>
</evidence>
<dbReference type="OrthoDB" id="10263753at2759"/>